<name>A0A1W9S0L1_9BACT</name>
<sequence>MRQITLNEIDKMLCVICKRRKGDVLHHVSYFPEIKIRVCRKCHATIKKTHPELCRYTNEEYHRFYDKKLSAGRFLVTGEELNYMLKTRKTIKLGEIMDNKKMMWLLDQGELNEWLKEFVP</sequence>
<gene>
    <name evidence="1" type="ORF">B6D57_03435</name>
</gene>
<proteinExistence type="predicted"/>
<accession>A0A1W9S0L1</accession>
<comment type="caution">
    <text evidence="1">The sequence shown here is derived from an EMBL/GenBank/DDBJ whole genome shotgun (WGS) entry which is preliminary data.</text>
</comment>
<organism evidence="1 2">
    <name type="scientific">Candidatus Coatesbacteria bacterium 4484_99</name>
    <dbReference type="NCBI Taxonomy" id="1970774"/>
    <lineage>
        <taxon>Bacteria</taxon>
        <taxon>Candidatus Coatesiibacteriota</taxon>
    </lineage>
</organism>
<dbReference type="Proteomes" id="UP000192611">
    <property type="component" value="Unassembled WGS sequence"/>
</dbReference>
<dbReference type="EMBL" id="NATQ01000061">
    <property type="protein sequence ID" value="OQX90381.1"/>
    <property type="molecule type" value="Genomic_DNA"/>
</dbReference>
<evidence type="ECO:0000313" key="2">
    <source>
        <dbReference type="Proteomes" id="UP000192611"/>
    </source>
</evidence>
<dbReference type="AlphaFoldDB" id="A0A1W9S0L1"/>
<protein>
    <submittedName>
        <fullName evidence="1">Uncharacterized protein</fullName>
    </submittedName>
</protein>
<reference evidence="2" key="1">
    <citation type="submission" date="2017-03" db="EMBL/GenBank/DDBJ databases">
        <title>Novel pathways for hydrocarbon cycling and metabolic interdependencies in hydrothermal sediment communities.</title>
        <authorList>
            <person name="Dombrowski N."/>
            <person name="Seitz K."/>
            <person name="Teske A."/>
            <person name="Baker B."/>
        </authorList>
    </citation>
    <scope>NUCLEOTIDE SEQUENCE [LARGE SCALE GENOMIC DNA]</scope>
</reference>
<evidence type="ECO:0000313" key="1">
    <source>
        <dbReference type="EMBL" id="OQX90381.1"/>
    </source>
</evidence>